<evidence type="ECO:0000256" key="1">
    <source>
        <dbReference type="SAM" id="MobiDB-lite"/>
    </source>
</evidence>
<dbReference type="PANTHER" id="PTHR43441:SF2">
    <property type="entry name" value="FAMILY ACETYLTRANSFERASE, PUTATIVE (AFU_ORTHOLOGUE AFUA_7G00850)-RELATED"/>
    <property type="match status" value="1"/>
</dbReference>
<dbReference type="GO" id="GO:0005737">
    <property type="term" value="C:cytoplasm"/>
    <property type="evidence" value="ECO:0007669"/>
    <property type="project" value="TreeGrafter"/>
</dbReference>
<accession>A0A1U7DKI9</accession>
<reference evidence="2 3" key="1">
    <citation type="submission" date="2017-01" db="EMBL/GenBank/DDBJ databases">
        <title>Genomic analysis of Xuhuaishuia manganoxidans DY6-4.</title>
        <authorList>
            <person name="Wang X."/>
        </authorList>
    </citation>
    <scope>NUCLEOTIDE SEQUENCE [LARGE SCALE GENOMIC DNA]</scope>
    <source>
        <strain evidence="2 3">DY6-4</strain>
    </source>
</reference>
<dbReference type="RefSeq" id="WP_076980417.1">
    <property type="nucleotide sequence ID" value="NZ_CP019124.1"/>
</dbReference>
<dbReference type="PANTHER" id="PTHR43441">
    <property type="entry name" value="RIBOSOMAL-PROTEIN-SERINE ACETYLTRANSFERASE"/>
    <property type="match status" value="1"/>
</dbReference>
<dbReference type="OrthoDB" id="5295305at2"/>
<dbReference type="Proteomes" id="UP000187266">
    <property type="component" value="Chromosome"/>
</dbReference>
<dbReference type="Gene3D" id="3.40.630.30">
    <property type="match status" value="1"/>
</dbReference>
<dbReference type="InterPro" id="IPR051908">
    <property type="entry name" value="Ribosomal_N-acetyltransferase"/>
</dbReference>
<dbReference type="InterPro" id="IPR016181">
    <property type="entry name" value="Acyl_CoA_acyltransferase"/>
</dbReference>
<dbReference type="FunFam" id="3.40.630.30:FF:000047">
    <property type="entry name" value="Acetyltransferase, GNAT family"/>
    <property type="match status" value="1"/>
</dbReference>
<name>A0A1U7DKI9_9RHOB</name>
<dbReference type="SUPFAM" id="SSF55729">
    <property type="entry name" value="Acyl-CoA N-acyltransferases (Nat)"/>
    <property type="match status" value="1"/>
</dbReference>
<evidence type="ECO:0000313" key="2">
    <source>
        <dbReference type="EMBL" id="APX90399.1"/>
    </source>
</evidence>
<gene>
    <name evidence="2" type="ORF">BV394_12215</name>
</gene>
<dbReference type="GO" id="GO:1990189">
    <property type="term" value="F:protein N-terminal-serine acetyltransferase activity"/>
    <property type="evidence" value="ECO:0007669"/>
    <property type="project" value="TreeGrafter"/>
</dbReference>
<organism evidence="2 3">
    <name type="scientific">Brevirhabdus pacifica</name>
    <dbReference type="NCBI Taxonomy" id="1267768"/>
    <lineage>
        <taxon>Bacteria</taxon>
        <taxon>Pseudomonadati</taxon>
        <taxon>Pseudomonadota</taxon>
        <taxon>Alphaproteobacteria</taxon>
        <taxon>Rhodobacterales</taxon>
        <taxon>Paracoccaceae</taxon>
        <taxon>Brevirhabdus</taxon>
    </lineage>
</organism>
<keyword evidence="3" id="KW-1185">Reference proteome</keyword>
<dbReference type="Pfam" id="PF13302">
    <property type="entry name" value="Acetyltransf_3"/>
    <property type="match status" value="1"/>
</dbReference>
<evidence type="ECO:0000313" key="3">
    <source>
        <dbReference type="Proteomes" id="UP000187266"/>
    </source>
</evidence>
<dbReference type="InterPro" id="IPR000182">
    <property type="entry name" value="GNAT_dom"/>
</dbReference>
<proteinExistence type="predicted"/>
<feature type="region of interest" description="Disordered" evidence="1">
    <location>
        <begin position="1"/>
        <end position="22"/>
    </location>
</feature>
<dbReference type="PROSITE" id="PS51186">
    <property type="entry name" value="GNAT"/>
    <property type="match status" value="1"/>
</dbReference>
<dbReference type="GO" id="GO:0008999">
    <property type="term" value="F:protein-N-terminal-alanine acetyltransferase activity"/>
    <property type="evidence" value="ECO:0007669"/>
    <property type="project" value="TreeGrafter"/>
</dbReference>
<dbReference type="STRING" id="1267768.BV394_12215"/>
<sequence>MQEDRRLDEALPRWNAPPAPRREPLEGRLVRLEPMDADRHAAELHRAFSRDTAMWDYLPYGPFASAAGYHRWVREFASGEDPLFYAVRDLAEGRCTGVASFLRIKPESGSLEIGHVAFSPELRQTAAATEVFYLMMRWAFGAGYRRLEWKCDATNLASRRAAERLGLSYEGTFRQANVVRGRNRDTAWFAAIDKDWSALEEAFRAWLEPANFGATGRQRERLGNLTSLVRVSSDPMLRDLAR</sequence>
<feature type="compositionally biased region" description="Basic and acidic residues" evidence="1">
    <location>
        <begin position="1"/>
        <end position="11"/>
    </location>
</feature>
<protein>
    <submittedName>
        <fullName evidence="2">GNAT family N-acetyltransferase</fullName>
    </submittedName>
</protein>
<dbReference type="EMBL" id="CP019124">
    <property type="protein sequence ID" value="APX90399.1"/>
    <property type="molecule type" value="Genomic_DNA"/>
</dbReference>
<dbReference type="AlphaFoldDB" id="A0A1U7DKI9"/>
<accession>A0A2M9DCJ5</accession>